<sequence>MTSRAINHGMFMGGRFILGFGVCFVNVSGPVYVGSIVAAWVVYGTKNQENGWRIPLYCQFIASGIVVLFAWWLPESPRWLVSHGRIDSARDVLARYYGEGDREHPLVKLQLSKIEYQISTEGSDKR</sequence>
<dbReference type="GO" id="GO:0016020">
    <property type="term" value="C:membrane"/>
    <property type="evidence" value="ECO:0007669"/>
    <property type="project" value="UniProtKB-SubCell"/>
</dbReference>
<dbReference type="AlphaFoldDB" id="A0AAD6FWF8"/>
<dbReference type="EMBL" id="JAPVEA010000009">
    <property type="protein sequence ID" value="KAJ5432826.1"/>
    <property type="molecule type" value="Genomic_DNA"/>
</dbReference>
<feature type="transmembrane region" description="Helical" evidence="5">
    <location>
        <begin position="54"/>
        <end position="73"/>
    </location>
</feature>
<dbReference type="RefSeq" id="XP_056760118.1">
    <property type="nucleotide sequence ID" value="XM_056915364.1"/>
</dbReference>
<name>A0AAD6FWF8_9EURO</name>
<evidence type="ECO:0000256" key="5">
    <source>
        <dbReference type="SAM" id="Phobius"/>
    </source>
</evidence>
<evidence type="ECO:0000313" key="7">
    <source>
        <dbReference type="Proteomes" id="UP001213681"/>
    </source>
</evidence>
<evidence type="ECO:0000256" key="1">
    <source>
        <dbReference type="ARBA" id="ARBA00004141"/>
    </source>
</evidence>
<accession>A0AAD6FWF8</accession>
<evidence type="ECO:0000256" key="2">
    <source>
        <dbReference type="ARBA" id="ARBA00022692"/>
    </source>
</evidence>
<evidence type="ECO:0000313" key="6">
    <source>
        <dbReference type="EMBL" id="KAJ5432826.1"/>
    </source>
</evidence>
<keyword evidence="7" id="KW-1185">Reference proteome</keyword>
<gene>
    <name evidence="6" type="ORF">N7458_011982</name>
</gene>
<dbReference type="InterPro" id="IPR005828">
    <property type="entry name" value="MFS_sugar_transport-like"/>
</dbReference>
<dbReference type="Proteomes" id="UP001213681">
    <property type="component" value="Unassembled WGS sequence"/>
</dbReference>
<evidence type="ECO:0000256" key="3">
    <source>
        <dbReference type="ARBA" id="ARBA00022989"/>
    </source>
</evidence>
<dbReference type="PANTHER" id="PTHR48022">
    <property type="entry name" value="PLASTIDIC GLUCOSE TRANSPORTER 4"/>
    <property type="match status" value="1"/>
</dbReference>
<keyword evidence="3 5" id="KW-1133">Transmembrane helix</keyword>
<proteinExistence type="predicted"/>
<dbReference type="SUPFAM" id="SSF103473">
    <property type="entry name" value="MFS general substrate transporter"/>
    <property type="match status" value="1"/>
</dbReference>
<dbReference type="GeneID" id="81605607"/>
<dbReference type="PANTHER" id="PTHR48022:SF70">
    <property type="entry name" value="MONOSACCHARIDE TRANSPORTER, PUTATIVE (AFU_ORTHOLOGUE AFUA_5G14540)-RELATED"/>
    <property type="match status" value="1"/>
</dbReference>
<comment type="caution">
    <text evidence="6">The sequence shown here is derived from an EMBL/GenBank/DDBJ whole genome shotgun (WGS) entry which is preliminary data.</text>
</comment>
<feature type="transmembrane region" description="Helical" evidence="5">
    <location>
        <begin position="16"/>
        <end position="42"/>
    </location>
</feature>
<protein>
    <submittedName>
        <fullName evidence="6">Lactose permease</fullName>
    </submittedName>
</protein>
<dbReference type="InterPro" id="IPR036259">
    <property type="entry name" value="MFS_trans_sf"/>
</dbReference>
<dbReference type="GO" id="GO:0005351">
    <property type="term" value="F:carbohydrate:proton symporter activity"/>
    <property type="evidence" value="ECO:0007669"/>
    <property type="project" value="TreeGrafter"/>
</dbReference>
<organism evidence="6 7">
    <name type="scientific">Penicillium daleae</name>
    <dbReference type="NCBI Taxonomy" id="63821"/>
    <lineage>
        <taxon>Eukaryota</taxon>
        <taxon>Fungi</taxon>
        <taxon>Dikarya</taxon>
        <taxon>Ascomycota</taxon>
        <taxon>Pezizomycotina</taxon>
        <taxon>Eurotiomycetes</taxon>
        <taxon>Eurotiomycetidae</taxon>
        <taxon>Eurotiales</taxon>
        <taxon>Aspergillaceae</taxon>
        <taxon>Penicillium</taxon>
    </lineage>
</organism>
<dbReference type="Pfam" id="PF00083">
    <property type="entry name" value="Sugar_tr"/>
    <property type="match status" value="1"/>
</dbReference>
<evidence type="ECO:0000256" key="4">
    <source>
        <dbReference type="ARBA" id="ARBA00023136"/>
    </source>
</evidence>
<reference evidence="6" key="2">
    <citation type="journal article" date="2023" name="IMA Fungus">
        <title>Comparative genomic study of the Penicillium genus elucidates a diverse pangenome and 15 lateral gene transfer events.</title>
        <authorList>
            <person name="Petersen C."/>
            <person name="Sorensen T."/>
            <person name="Nielsen M.R."/>
            <person name="Sondergaard T.E."/>
            <person name="Sorensen J.L."/>
            <person name="Fitzpatrick D.A."/>
            <person name="Frisvad J.C."/>
            <person name="Nielsen K.L."/>
        </authorList>
    </citation>
    <scope>NUCLEOTIDE SEQUENCE</scope>
    <source>
        <strain evidence="6">IBT 16125</strain>
    </source>
</reference>
<keyword evidence="4 5" id="KW-0472">Membrane</keyword>
<dbReference type="InterPro" id="IPR050360">
    <property type="entry name" value="MFS_Sugar_Transporters"/>
</dbReference>
<keyword evidence="2 5" id="KW-0812">Transmembrane</keyword>
<comment type="subcellular location">
    <subcellularLocation>
        <location evidence="1">Membrane</location>
        <topology evidence="1">Multi-pass membrane protein</topology>
    </subcellularLocation>
</comment>
<dbReference type="Gene3D" id="1.20.1250.20">
    <property type="entry name" value="MFS general substrate transporter like domains"/>
    <property type="match status" value="1"/>
</dbReference>
<reference evidence="6" key="1">
    <citation type="submission" date="2022-12" db="EMBL/GenBank/DDBJ databases">
        <authorList>
            <person name="Petersen C."/>
        </authorList>
    </citation>
    <scope>NUCLEOTIDE SEQUENCE</scope>
    <source>
        <strain evidence="6">IBT 16125</strain>
    </source>
</reference>